<accession>A0A5C3KJB3</accession>
<protein>
    <recommendedName>
        <fullName evidence="1">Tyrosine specific protein phosphatases domain-containing protein</fullName>
    </recommendedName>
</protein>
<gene>
    <name evidence="2" type="ORF">FA15DRAFT_599906</name>
</gene>
<organism evidence="2 3">
    <name type="scientific">Coprinopsis marcescibilis</name>
    <name type="common">Agaric fungus</name>
    <name type="synonym">Psathyrella marcescibilis</name>
    <dbReference type="NCBI Taxonomy" id="230819"/>
    <lineage>
        <taxon>Eukaryota</taxon>
        <taxon>Fungi</taxon>
        <taxon>Dikarya</taxon>
        <taxon>Basidiomycota</taxon>
        <taxon>Agaricomycotina</taxon>
        <taxon>Agaricomycetes</taxon>
        <taxon>Agaricomycetidae</taxon>
        <taxon>Agaricales</taxon>
        <taxon>Agaricineae</taxon>
        <taxon>Psathyrellaceae</taxon>
        <taxon>Coprinopsis</taxon>
    </lineage>
</organism>
<reference evidence="2 3" key="1">
    <citation type="journal article" date="2019" name="Nat. Ecol. Evol.">
        <title>Megaphylogeny resolves global patterns of mushroom evolution.</title>
        <authorList>
            <person name="Varga T."/>
            <person name="Krizsan K."/>
            <person name="Foldi C."/>
            <person name="Dima B."/>
            <person name="Sanchez-Garcia M."/>
            <person name="Sanchez-Ramirez S."/>
            <person name="Szollosi G.J."/>
            <person name="Szarkandi J.G."/>
            <person name="Papp V."/>
            <person name="Albert L."/>
            <person name="Andreopoulos W."/>
            <person name="Angelini C."/>
            <person name="Antonin V."/>
            <person name="Barry K.W."/>
            <person name="Bougher N.L."/>
            <person name="Buchanan P."/>
            <person name="Buyck B."/>
            <person name="Bense V."/>
            <person name="Catcheside P."/>
            <person name="Chovatia M."/>
            <person name="Cooper J."/>
            <person name="Damon W."/>
            <person name="Desjardin D."/>
            <person name="Finy P."/>
            <person name="Geml J."/>
            <person name="Haridas S."/>
            <person name="Hughes K."/>
            <person name="Justo A."/>
            <person name="Karasinski D."/>
            <person name="Kautmanova I."/>
            <person name="Kiss B."/>
            <person name="Kocsube S."/>
            <person name="Kotiranta H."/>
            <person name="LaButti K.M."/>
            <person name="Lechner B.E."/>
            <person name="Liimatainen K."/>
            <person name="Lipzen A."/>
            <person name="Lukacs Z."/>
            <person name="Mihaltcheva S."/>
            <person name="Morgado L.N."/>
            <person name="Niskanen T."/>
            <person name="Noordeloos M.E."/>
            <person name="Ohm R.A."/>
            <person name="Ortiz-Santana B."/>
            <person name="Ovrebo C."/>
            <person name="Racz N."/>
            <person name="Riley R."/>
            <person name="Savchenko A."/>
            <person name="Shiryaev A."/>
            <person name="Soop K."/>
            <person name="Spirin V."/>
            <person name="Szebenyi C."/>
            <person name="Tomsovsky M."/>
            <person name="Tulloss R.E."/>
            <person name="Uehling J."/>
            <person name="Grigoriev I.V."/>
            <person name="Vagvolgyi C."/>
            <person name="Papp T."/>
            <person name="Martin F.M."/>
            <person name="Miettinen O."/>
            <person name="Hibbett D.S."/>
            <person name="Nagy L.G."/>
        </authorList>
    </citation>
    <scope>NUCLEOTIDE SEQUENCE [LARGE SCALE GENOMIC DNA]</scope>
    <source>
        <strain evidence="2 3">CBS 121175</strain>
    </source>
</reference>
<dbReference type="PANTHER" id="PTHR31126">
    <property type="entry name" value="TYROSINE-PROTEIN PHOSPHATASE"/>
    <property type="match status" value="1"/>
</dbReference>
<dbReference type="EMBL" id="ML210303">
    <property type="protein sequence ID" value="TFK20369.1"/>
    <property type="molecule type" value="Genomic_DNA"/>
</dbReference>
<dbReference type="InterPro" id="IPR029021">
    <property type="entry name" value="Prot-tyrosine_phosphatase-like"/>
</dbReference>
<evidence type="ECO:0000313" key="2">
    <source>
        <dbReference type="EMBL" id="TFK20369.1"/>
    </source>
</evidence>
<evidence type="ECO:0000259" key="1">
    <source>
        <dbReference type="PROSITE" id="PS50056"/>
    </source>
</evidence>
<dbReference type="InterPro" id="IPR016130">
    <property type="entry name" value="Tyr_Pase_AS"/>
</dbReference>
<evidence type="ECO:0000313" key="3">
    <source>
        <dbReference type="Proteomes" id="UP000307440"/>
    </source>
</evidence>
<dbReference type="InterPro" id="IPR026893">
    <property type="entry name" value="Tyr/Ser_Pase_IphP-type"/>
</dbReference>
<name>A0A5C3KJB3_COPMA</name>
<dbReference type="Proteomes" id="UP000307440">
    <property type="component" value="Unassembled WGS sequence"/>
</dbReference>
<feature type="domain" description="Tyrosine specific protein phosphatases" evidence="1">
    <location>
        <begin position="129"/>
        <end position="180"/>
    </location>
</feature>
<dbReference type="GO" id="GO:0004721">
    <property type="term" value="F:phosphoprotein phosphatase activity"/>
    <property type="evidence" value="ECO:0007669"/>
    <property type="project" value="InterPro"/>
</dbReference>
<keyword evidence="3" id="KW-1185">Reference proteome</keyword>
<dbReference type="PROSITE" id="PS50056">
    <property type="entry name" value="TYR_PHOSPHATASE_2"/>
    <property type="match status" value="1"/>
</dbReference>
<proteinExistence type="predicted"/>
<dbReference type="OrthoDB" id="449382at2759"/>
<dbReference type="PROSITE" id="PS00383">
    <property type="entry name" value="TYR_PHOSPHATASE_1"/>
    <property type="match status" value="1"/>
</dbReference>
<dbReference type="Gene3D" id="3.90.190.10">
    <property type="entry name" value="Protein tyrosine phosphatase superfamily"/>
    <property type="match status" value="1"/>
</dbReference>
<dbReference type="Pfam" id="PF13350">
    <property type="entry name" value="Y_phosphatase3"/>
    <property type="match status" value="1"/>
</dbReference>
<dbReference type="PANTHER" id="PTHR31126:SF1">
    <property type="entry name" value="TYROSINE SPECIFIC PROTEIN PHOSPHATASES DOMAIN-CONTAINING PROTEIN"/>
    <property type="match status" value="1"/>
</dbReference>
<sequence>MNDLDPLDPAYVADVLSKPPFVTIPGVINVRDLGSYPSTTHPGHVTKPGLLFRSAELSGITEQGKHILRNLGVTDVYDLRSDTEIRKYDSASPTVEGVTLHHVPVFQTADYSPEMMAKRYQLYASGKTEAFMELYSQIMDHGGHAFGAIIRQIRDHPSQGCLFHCTAGKDRTGIFAALMLKLAGVEDELIAQDYALTRVGREPAREMIMARLSKEPLFASNNEAALNMFTCRHETMTAFLKHIEEAYNGVYSYIKRYIGLSDEDIEKVRNNLLIPNA</sequence>
<dbReference type="STRING" id="230819.A0A5C3KJB3"/>
<dbReference type="SUPFAM" id="SSF52799">
    <property type="entry name" value="(Phosphotyrosine protein) phosphatases II"/>
    <property type="match status" value="1"/>
</dbReference>
<dbReference type="AlphaFoldDB" id="A0A5C3KJB3"/>
<dbReference type="InterPro" id="IPR000387">
    <property type="entry name" value="Tyr_Pase_dom"/>
</dbReference>